<gene>
    <name evidence="1" type="ORF">AFULGI_00011990</name>
</gene>
<dbReference type="Proteomes" id="UP000028501">
    <property type="component" value="Chromosome"/>
</dbReference>
<proteinExistence type="predicted"/>
<sequence length="79" mass="9170">MSVMDEKAKAMLMLGVLNDAFGDIRNMIYYLQDFIYSHPDWAEDFEKLGLNDVLNAARELEKLTLEKMDLLKRIAEGKE</sequence>
<dbReference type="KEGG" id="afg:AFULGI_00011990"/>
<reference evidence="1 2" key="1">
    <citation type="submission" date="2013-07" db="EMBL/GenBank/DDBJ databases">
        <title>Genome of Archaeoglobus fulgidus.</title>
        <authorList>
            <person name="Fiebig A."/>
            <person name="Birkeland N.-K."/>
        </authorList>
    </citation>
    <scope>NUCLEOTIDE SEQUENCE [LARGE SCALE GENOMIC DNA]</scope>
    <source>
        <strain evidence="1 2">DSM 8774</strain>
    </source>
</reference>
<evidence type="ECO:0000313" key="1">
    <source>
        <dbReference type="EMBL" id="AIG97978.1"/>
    </source>
</evidence>
<protein>
    <submittedName>
        <fullName evidence="1">Uncharacterized protein</fullName>
    </submittedName>
</protein>
<accession>A0A075WK74</accession>
<dbReference type="AlphaFoldDB" id="A0A075WK74"/>
<dbReference type="RefSeq" id="WP_231487648.1">
    <property type="nucleotide sequence ID" value="NZ_CP006577.1"/>
</dbReference>
<dbReference type="HOGENOM" id="CLU_2645718_0_0_2"/>
<organism evidence="1 2">
    <name type="scientific">Archaeoglobus fulgidus DSM 8774</name>
    <dbReference type="NCBI Taxonomy" id="1344584"/>
    <lineage>
        <taxon>Archaea</taxon>
        <taxon>Methanobacteriati</taxon>
        <taxon>Methanobacteriota</taxon>
        <taxon>Archaeoglobi</taxon>
        <taxon>Archaeoglobales</taxon>
        <taxon>Archaeoglobaceae</taxon>
        <taxon>Archaeoglobus</taxon>
    </lineage>
</organism>
<dbReference type="GeneID" id="24794707"/>
<name>A0A075WK74_ARCFL</name>
<dbReference type="EMBL" id="CP006577">
    <property type="protein sequence ID" value="AIG97978.1"/>
    <property type="molecule type" value="Genomic_DNA"/>
</dbReference>
<evidence type="ECO:0000313" key="2">
    <source>
        <dbReference type="Proteomes" id="UP000028501"/>
    </source>
</evidence>